<dbReference type="RefSeq" id="WP_210596848.1">
    <property type="nucleotide sequence ID" value="NZ_JAGKSQ010000003.1"/>
</dbReference>
<comment type="caution">
    <text evidence="2">The sequence shown here is derived from an EMBL/GenBank/DDBJ whole genome shotgun (WGS) entry which is preliminary data.</text>
</comment>
<organism evidence="2 3">
    <name type="scientific">Halalkalibacter suaedae</name>
    <dbReference type="NCBI Taxonomy" id="2822140"/>
    <lineage>
        <taxon>Bacteria</taxon>
        <taxon>Bacillati</taxon>
        <taxon>Bacillota</taxon>
        <taxon>Bacilli</taxon>
        <taxon>Bacillales</taxon>
        <taxon>Bacillaceae</taxon>
        <taxon>Halalkalibacter</taxon>
    </lineage>
</organism>
<accession>A0A940WRT7</accession>
<reference evidence="2" key="1">
    <citation type="submission" date="2021-03" db="EMBL/GenBank/DDBJ databases">
        <title>Bacillus suaedae sp. nov., isolated from Suaeda aralocaspica.</title>
        <authorList>
            <person name="Lei R.F.R."/>
        </authorList>
    </citation>
    <scope>NUCLEOTIDE SEQUENCE</scope>
    <source>
        <strain evidence="2">YZJH907-2</strain>
    </source>
</reference>
<sequence length="191" mass="22133">MIPTIIENLVYVDESKPVTTSLMIAKTFEKEHGKVLRDIRSLECSENFKYANFGESSYENQQGRSMPMFIVSFDGFAMLAMGYTGKKAIEFKELYINEFNRTRLILASRNETLLSIEQRQLQSAIRCTINSLFPSVSTRAKMKYYSLIYGQLKKKFNVSSYRDITRLDLPEAIAFVEKWDKPVLDSRRCIS</sequence>
<protein>
    <submittedName>
        <fullName evidence="2">Rha family transcriptional regulator</fullName>
    </submittedName>
</protein>
<proteinExistence type="predicted"/>
<evidence type="ECO:0000259" key="1">
    <source>
        <dbReference type="Pfam" id="PF10552"/>
    </source>
</evidence>
<dbReference type="Pfam" id="PF10552">
    <property type="entry name" value="ORF6C"/>
    <property type="match status" value="1"/>
</dbReference>
<dbReference type="EMBL" id="JAGKSQ010000003">
    <property type="protein sequence ID" value="MBP3951151.1"/>
    <property type="molecule type" value="Genomic_DNA"/>
</dbReference>
<evidence type="ECO:0000313" key="3">
    <source>
        <dbReference type="Proteomes" id="UP000678228"/>
    </source>
</evidence>
<dbReference type="InterPro" id="IPR014054">
    <property type="entry name" value="Phage_regulatory_Rha"/>
</dbReference>
<dbReference type="NCBIfam" id="TIGR02681">
    <property type="entry name" value="phage_pRha"/>
    <property type="match status" value="1"/>
</dbReference>
<dbReference type="Proteomes" id="UP000678228">
    <property type="component" value="Unassembled WGS sequence"/>
</dbReference>
<evidence type="ECO:0000313" key="2">
    <source>
        <dbReference type="EMBL" id="MBP3951151.1"/>
    </source>
</evidence>
<name>A0A940WRT7_9BACI</name>
<feature type="domain" description="ORF6C" evidence="1">
    <location>
        <begin position="141"/>
        <end position="182"/>
    </location>
</feature>
<dbReference type="InterPro" id="IPR018878">
    <property type="entry name" value="ORF6C_dom"/>
</dbReference>
<keyword evidence="3" id="KW-1185">Reference proteome</keyword>
<dbReference type="Pfam" id="PF09669">
    <property type="entry name" value="Phage_pRha"/>
    <property type="match status" value="1"/>
</dbReference>
<gene>
    <name evidence="2" type="ORF">J7W16_08380</name>
</gene>
<dbReference type="AlphaFoldDB" id="A0A940WRT7"/>